<dbReference type="GO" id="GO:0016209">
    <property type="term" value="F:antioxidant activity"/>
    <property type="evidence" value="ECO:0007669"/>
    <property type="project" value="InterPro"/>
</dbReference>
<proteinExistence type="predicted"/>
<dbReference type="InterPro" id="IPR000866">
    <property type="entry name" value="AhpC/TSA"/>
</dbReference>
<dbReference type="PANTHER" id="PTHR42852:SF17">
    <property type="entry name" value="THIOREDOXIN-LIKE PROTEIN HI_1115"/>
    <property type="match status" value="1"/>
</dbReference>
<dbReference type="Gene3D" id="3.40.30.10">
    <property type="entry name" value="Glutaredoxin"/>
    <property type="match status" value="1"/>
</dbReference>
<evidence type="ECO:0000259" key="2">
    <source>
        <dbReference type="PROSITE" id="PS51352"/>
    </source>
</evidence>
<gene>
    <name evidence="3" type="ORF">CA260_18580</name>
</gene>
<feature type="chain" id="PRO_5016276380" description="Thioredoxin domain-containing protein" evidence="1">
    <location>
        <begin position="31"/>
        <end position="255"/>
    </location>
</feature>
<dbReference type="CDD" id="cd02966">
    <property type="entry name" value="TlpA_like_family"/>
    <property type="match status" value="1"/>
</dbReference>
<reference evidence="3 4" key="1">
    <citation type="journal article" date="2018" name="Genet. Mol. Biol.">
        <title>The genome sequence of Dyella jiangningensis FCAV SCS01 from a lignocellulose-decomposing microbial consortium metagenome reveals potential for biotechnological applications.</title>
        <authorList>
            <person name="Desiderato J.G."/>
            <person name="Alvarenga D.O."/>
            <person name="Constancio M.T.L."/>
            <person name="Alves L.M.C."/>
            <person name="Varani A.M."/>
        </authorList>
    </citation>
    <scope>NUCLEOTIDE SEQUENCE [LARGE SCALE GENOMIC DNA]</scope>
    <source>
        <strain evidence="3 4">FCAV SCS01</strain>
    </source>
</reference>
<protein>
    <recommendedName>
        <fullName evidence="2">Thioredoxin domain-containing protein</fullName>
    </recommendedName>
</protein>
<accession>A0A328NWY9</accession>
<dbReference type="InterPro" id="IPR036249">
    <property type="entry name" value="Thioredoxin-like_sf"/>
</dbReference>
<comment type="caution">
    <text evidence="3">The sequence shown here is derived from an EMBL/GenBank/DDBJ whole genome shotgun (WGS) entry which is preliminary data.</text>
</comment>
<feature type="domain" description="Thioredoxin" evidence="2">
    <location>
        <begin position="103"/>
        <end position="244"/>
    </location>
</feature>
<dbReference type="PANTHER" id="PTHR42852">
    <property type="entry name" value="THIOL:DISULFIDE INTERCHANGE PROTEIN DSBE"/>
    <property type="match status" value="1"/>
</dbReference>
<name>A0A328NWY9_9GAMM</name>
<organism evidence="3 4">
    <name type="scientific">Dyella jiangningensis</name>
    <dbReference type="NCBI Taxonomy" id="1379159"/>
    <lineage>
        <taxon>Bacteria</taxon>
        <taxon>Pseudomonadati</taxon>
        <taxon>Pseudomonadota</taxon>
        <taxon>Gammaproteobacteria</taxon>
        <taxon>Lysobacterales</taxon>
        <taxon>Rhodanobacteraceae</taxon>
        <taxon>Dyella</taxon>
    </lineage>
</organism>
<dbReference type="OrthoDB" id="9815205at2"/>
<evidence type="ECO:0000313" key="4">
    <source>
        <dbReference type="Proteomes" id="UP000248926"/>
    </source>
</evidence>
<dbReference type="Pfam" id="PF00578">
    <property type="entry name" value="AhpC-TSA"/>
    <property type="match status" value="1"/>
</dbReference>
<keyword evidence="1" id="KW-0732">Signal</keyword>
<dbReference type="Proteomes" id="UP000248926">
    <property type="component" value="Unassembled WGS sequence"/>
</dbReference>
<keyword evidence="4" id="KW-1185">Reference proteome</keyword>
<dbReference type="GO" id="GO:0016491">
    <property type="term" value="F:oxidoreductase activity"/>
    <property type="evidence" value="ECO:0007669"/>
    <property type="project" value="InterPro"/>
</dbReference>
<dbReference type="InterPro" id="IPR050553">
    <property type="entry name" value="Thioredoxin_ResA/DsbE_sf"/>
</dbReference>
<dbReference type="AlphaFoldDB" id="A0A328NWY9"/>
<evidence type="ECO:0000256" key="1">
    <source>
        <dbReference type="SAM" id="SignalP"/>
    </source>
</evidence>
<dbReference type="SUPFAM" id="SSF52833">
    <property type="entry name" value="Thioredoxin-like"/>
    <property type="match status" value="1"/>
</dbReference>
<evidence type="ECO:0000313" key="3">
    <source>
        <dbReference type="EMBL" id="RAO74817.1"/>
    </source>
</evidence>
<dbReference type="EMBL" id="NFZS01000005">
    <property type="protein sequence ID" value="RAO74817.1"/>
    <property type="molecule type" value="Genomic_DNA"/>
</dbReference>
<feature type="signal peptide" evidence="1">
    <location>
        <begin position="1"/>
        <end position="30"/>
    </location>
</feature>
<dbReference type="InterPro" id="IPR013766">
    <property type="entry name" value="Thioredoxin_domain"/>
</dbReference>
<dbReference type="PROSITE" id="PS51352">
    <property type="entry name" value="THIOREDOXIN_2"/>
    <property type="match status" value="1"/>
</dbReference>
<sequence>MRRPVAPGGRMRIARLLALAFLACTFALHAQPQDTGLTDPAQLGATANTRYLDAAGRPLDVGSFMRQVNEGKRYSRTRDTQAGAAMLRITGPAPGHRGIRLAFGRGDRFPPFELPSLDGDTKRLGDWHGRYTFVSFYFADCAPCIAEAPVLMAYAREHPDMNFVAITYEDATDAKRFATDRHFDWPILHDGQGLIDVLGVSVYPTLMLIDPDGRIAGAAVGMAMRDDQAKRLADLTGWIEQWKRVEPASPPNGTR</sequence>